<protein>
    <submittedName>
        <fullName evidence="2">Uncharacterized protein</fullName>
    </submittedName>
</protein>
<evidence type="ECO:0000313" key="2">
    <source>
        <dbReference type="EMBL" id="CAA9359344.1"/>
    </source>
</evidence>
<evidence type="ECO:0000256" key="1">
    <source>
        <dbReference type="SAM" id="Phobius"/>
    </source>
</evidence>
<dbReference type="AlphaFoldDB" id="A0A6J4MK40"/>
<gene>
    <name evidence="2" type="ORF">AVDCRST_MAG72-2112</name>
</gene>
<keyword evidence="1" id="KW-1133">Transmembrane helix</keyword>
<sequence>MTTRADFDHELDQHLRRTLTAVADTVQEEPTGSTALPPRRPRRRRRLIVGADTAFAAIPLAAAAVVGFGPEYVDRLPPAEPIVSGSLDGERYWVVDGRDIPRCAGLPSGIDVIAEDSNVVGQEWNTFGYFFGTPTADGGCAPKSPDDPPESTYYSDGGQTIGDGMLWVGALHPDVDQVRVSLGGAEPFNAETFTHEGGTFFALEVPPGTAMFTVAYVVDGEVVTPPAGETAEHGMARD</sequence>
<name>A0A6J4MK40_9ACTN</name>
<accession>A0A6J4MK40</accession>
<feature type="transmembrane region" description="Helical" evidence="1">
    <location>
        <begin position="47"/>
        <end position="68"/>
    </location>
</feature>
<proteinExistence type="predicted"/>
<keyword evidence="1" id="KW-0472">Membrane</keyword>
<keyword evidence="1" id="KW-0812">Transmembrane</keyword>
<dbReference type="EMBL" id="CADCUJ010000089">
    <property type="protein sequence ID" value="CAA9359344.1"/>
    <property type="molecule type" value="Genomic_DNA"/>
</dbReference>
<reference evidence="2" key="1">
    <citation type="submission" date="2020-02" db="EMBL/GenBank/DDBJ databases">
        <authorList>
            <person name="Meier V. D."/>
        </authorList>
    </citation>
    <scope>NUCLEOTIDE SEQUENCE</scope>
    <source>
        <strain evidence="2">AVDCRST_MAG72</strain>
    </source>
</reference>
<organism evidence="2">
    <name type="scientific">uncultured Nocardioidaceae bacterium</name>
    <dbReference type="NCBI Taxonomy" id="253824"/>
    <lineage>
        <taxon>Bacteria</taxon>
        <taxon>Bacillati</taxon>
        <taxon>Actinomycetota</taxon>
        <taxon>Actinomycetes</taxon>
        <taxon>Propionibacteriales</taxon>
        <taxon>Nocardioidaceae</taxon>
        <taxon>environmental samples</taxon>
    </lineage>
</organism>